<comment type="caution">
    <text evidence="10">The sequence shown here is derived from an EMBL/GenBank/DDBJ whole genome shotgun (WGS) entry which is preliminary data.</text>
</comment>
<keyword evidence="5 8" id="KW-0547">Nucleotide-binding</keyword>
<dbReference type="GO" id="GO:0005737">
    <property type="term" value="C:cytoplasm"/>
    <property type="evidence" value="ECO:0007669"/>
    <property type="project" value="UniProtKB-SubCell"/>
</dbReference>
<keyword evidence="3 8" id="KW-0436">Ligase</keyword>
<evidence type="ECO:0000259" key="9">
    <source>
        <dbReference type="SMART" id="SM00977"/>
    </source>
</evidence>
<feature type="domain" description="Lysidine-tRNA(Ile) synthetase C-terminal" evidence="9">
    <location>
        <begin position="348"/>
        <end position="415"/>
    </location>
</feature>
<dbReference type="PANTHER" id="PTHR43033:SF1">
    <property type="entry name" value="TRNA(ILE)-LYSIDINE SYNTHASE-RELATED"/>
    <property type="match status" value="1"/>
</dbReference>
<comment type="domain">
    <text evidence="8">The N-terminal region contains the highly conserved SGGXDS motif, predicted to be a P-loop motif involved in ATP binding.</text>
</comment>
<dbReference type="SUPFAM" id="SSF56037">
    <property type="entry name" value="PheT/TilS domain"/>
    <property type="match status" value="1"/>
</dbReference>
<dbReference type="Proteomes" id="UP000238573">
    <property type="component" value="Unassembled WGS sequence"/>
</dbReference>
<dbReference type="NCBIfam" id="TIGR02432">
    <property type="entry name" value="lysidine_TilS_N"/>
    <property type="match status" value="1"/>
</dbReference>
<dbReference type="HAMAP" id="MF_01161">
    <property type="entry name" value="tRNA_Ile_lys_synt"/>
    <property type="match status" value="1"/>
</dbReference>
<reference evidence="10 11" key="1">
    <citation type="journal article" date="1993" name="J. Dent. Res.">
        <title>The isolation and characterization of milleri group streptococci from dental periapical abscesses.</title>
        <authorList>
            <person name="Fisher L.E."/>
            <person name="Russell R.R."/>
        </authorList>
    </citation>
    <scope>NUCLEOTIDE SEQUENCE [LARGE SCALE GENOMIC DNA]</scope>
    <source>
        <strain evidence="10 11">OUP21</strain>
    </source>
</reference>
<comment type="function">
    <text evidence="8">Ligates lysine onto the cytidine present at position 34 of the AUA codon-specific tRNA(Ile) that contains the anticodon CAU, in an ATP-dependent manner. Cytidine is converted to lysidine, thus changing the amino acid specificity of the tRNA from methionine to isoleucine.</text>
</comment>
<keyword evidence="6 8" id="KW-0067">ATP-binding</keyword>
<evidence type="ECO:0000256" key="7">
    <source>
        <dbReference type="ARBA" id="ARBA00048539"/>
    </source>
</evidence>
<dbReference type="CDD" id="cd01992">
    <property type="entry name" value="TilS_N"/>
    <property type="match status" value="1"/>
</dbReference>
<evidence type="ECO:0000256" key="6">
    <source>
        <dbReference type="ARBA" id="ARBA00022840"/>
    </source>
</evidence>
<name>A0A2T0G632_STRAP</name>
<dbReference type="PANTHER" id="PTHR43033">
    <property type="entry name" value="TRNA(ILE)-LYSIDINE SYNTHASE-RELATED"/>
    <property type="match status" value="1"/>
</dbReference>
<keyword evidence="4 8" id="KW-0819">tRNA processing</keyword>
<keyword evidence="2 8" id="KW-0963">Cytoplasm</keyword>
<dbReference type="InterPro" id="IPR012795">
    <property type="entry name" value="tRNA_Ile_lys_synt_N"/>
</dbReference>
<gene>
    <name evidence="8 10" type="primary">tilS</name>
    <name evidence="10" type="ORF">C6A27_02725</name>
</gene>
<dbReference type="SMART" id="SM00977">
    <property type="entry name" value="TilS_C"/>
    <property type="match status" value="1"/>
</dbReference>
<evidence type="ECO:0000256" key="8">
    <source>
        <dbReference type="HAMAP-Rule" id="MF_01161"/>
    </source>
</evidence>
<evidence type="ECO:0000256" key="2">
    <source>
        <dbReference type="ARBA" id="ARBA00022490"/>
    </source>
</evidence>
<protein>
    <recommendedName>
        <fullName evidence="8">tRNA(Ile)-lysidine synthase</fullName>
        <ecNumber evidence="8">6.3.4.19</ecNumber>
    </recommendedName>
    <alternativeName>
        <fullName evidence="8">tRNA(Ile)-2-lysyl-cytidine synthase</fullName>
    </alternativeName>
    <alternativeName>
        <fullName evidence="8">tRNA(Ile)-lysidine synthetase</fullName>
    </alternativeName>
</protein>
<evidence type="ECO:0000313" key="10">
    <source>
        <dbReference type="EMBL" id="PRT71509.1"/>
    </source>
</evidence>
<dbReference type="InterPro" id="IPR012796">
    <property type="entry name" value="Lysidine-tRNA-synth_C"/>
</dbReference>
<evidence type="ECO:0000256" key="4">
    <source>
        <dbReference type="ARBA" id="ARBA00022694"/>
    </source>
</evidence>
<evidence type="ECO:0000313" key="11">
    <source>
        <dbReference type="Proteomes" id="UP000238573"/>
    </source>
</evidence>
<feature type="binding site" evidence="8">
    <location>
        <begin position="27"/>
        <end position="32"/>
    </location>
    <ligand>
        <name>ATP</name>
        <dbReference type="ChEBI" id="CHEBI:30616"/>
    </ligand>
</feature>
<evidence type="ECO:0000256" key="1">
    <source>
        <dbReference type="ARBA" id="ARBA00004496"/>
    </source>
</evidence>
<dbReference type="EC" id="6.3.4.19" evidence="8"/>
<dbReference type="NCBIfam" id="TIGR02433">
    <property type="entry name" value="lysidine_TilS_C"/>
    <property type="match status" value="1"/>
</dbReference>
<evidence type="ECO:0000256" key="3">
    <source>
        <dbReference type="ARBA" id="ARBA00022598"/>
    </source>
</evidence>
<dbReference type="GO" id="GO:0032267">
    <property type="term" value="F:tRNA(Ile)-lysidine synthase activity"/>
    <property type="evidence" value="ECO:0007669"/>
    <property type="project" value="UniProtKB-EC"/>
</dbReference>
<proteinExistence type="inferred from homology"/>
<organism evidence="10 11">
    <name type="scientific">Streptococcus anginosus</name>
    <dbReference type="NCBI Taxonomy" id="1328"/>
    <lineage>
        <taxon>Bacteria</taxon>
        <taxon>Bacillati</taxon>
        <taxon>Bacillota</taxon>
        <taxon>Bacilli</taxon>
        <taxon>Lactobacillales</taxon>
        <taxon>Streptococcaceae</taxon>
        <taxon>Streptococcus</taxon>
        <taxon>Streptococcus anginosus group</taxon>
    </lineage>
</organism>
<dbReference type="Pfam" id="PF11734">
    <property type="entry name" value="TilS_C"/>
    <property type="match status" value="1"/>
</dbReference>
<dbReference type="SUPFAM" id="SSF52402">
    <property type="entry name" value="Adenine nucleotide alpha hydrolases-like"/>
    <property type="match status" value="1"/>
</dbReference>
<dbReference type="GO" id="GO:0006400">
    <property type="term" value="P:tRNA modification"/>
    <property type="evidence" value="ECO:0007669"/>
    <property type="project" value="UniProtKB-UniRule"/>
</dbReference>
<dbReference type="Gene3D" id="3.40.50.620">
    <property type="entry name" value="HUPs"/>
    <property type="match status" value="1"/>
</dbReference>
<dbReference type="InterPro" id="IPR014729">
    <property type="entry name" value="Rossmann-like_a/b/a_fold"/>
</dbReference>
<comment type="similarity">
    <text evidence="8">Belongs to the tRNA(Ile)-lysidine synthase family.</text>
</comment>
<evidence type="ECO:0000256" key="5">
    <source>
        <dbReference type="ARBA" id="ARBA00022741"/>
    </source>
</evidence>
<comment type="catalytic activity">
    <reaction evidence="7 8">
        <text>cytidine(34) in tRNA(Ile2) + L-lysine + ATP = lysidine(34) in tRNA(Ile2) + AMP + diphosphate + H(+)</text>
        <dbReference type="Rhea" id="RHEA:43744"/>
        <dbReference type="Rhea" id="RHEA-COMP:10625"/>
        <dbReference type="Rhea" id="RHEA-COMP:10670"/>
        <dbReference type="ChEBI" id="CHEBI:15378"/>
        <dbReference type="ChEBI" id="CHEBI:30616"/>
        <dbReference type="ChEBI" id="CHEBI:32551"/>
        <dbReference type="ChEBI" id="CHEBI:33019"/>
        <dbReference type="ChEBI" id="CHEBI:82748"/>
        <dbReference type="ChEBI" id="CHEBI:83665"/>
        <dbReference type="ChEBI" id="CHEBI:456215"/>
        <dbReference type="EC" id="6.3.4.19"/>
    </reaction>
</comment>
<dbReference type="InterPro" id="IPR011063">
    <property type="entry name" value="TilS/TtcA_N"/>
</dbReference>
<dbReference type="InterPro" id="IPR012094">
    <property type="entry name" value="tRNA_Ile_lys_synt"/>
</dbReference>
<dbReference type="EMBL" id="PVSZ01000007">
    <property type="protein sequence ID" value="PRT71509.1"/>
    <property type="molecule type" value="Genomic_DNA"/>
</dbReference>
<comment type="subcellular location">
    <subcellularLocation>
        <location evidence="1 8">Cytoplasm</location>
    </subcellularLocation>
</comment>
<dbReference type="AlphaFoldDB" id="A0A2T0G632"/>
<dbReference type="GO" id="GO:0005524">
    <property type="term" value="F:ATP binding"/>
    <property type="evidence" value="ECO:0007669"/>
    <property type="project" value="UniProtKB-UniRule"/>
</dbReference>
<dbReference type="RefSeq" id="WP_106384004.1">
    <property type="nucleotide sequence ID" value="NZ_PVSZ01000007.1"/>
</dbReference>
<sequence>MIEQQFFQMLQKKGYFRHHRKVLLAISGGLDSMTLLDWLYKYREKLEIEIYLAHVNHGVREESDFEEEELKKIAMKLGVSIFTSSFSGPFSEQKARDFRYAFFKKIMLEENCTALVTAHHADDQAETIFMRILRGSRLFHISGMKEKQKFANGELIRPLLSFQKSNFPPIFHFEDWTNQENHYLRNRIRNEYFPLLEQENPQFRKHLIELGTEISQMQDALAYLTKNIVATNLQEFQSQPYSVQSFLLQAYLKKFPNLQLSKAQFSDILAILNKQSNYQQPLKAGYELYKNYDSFEIRKISPQSDLKVDSILLKYNDIVEYGNYRFSFGKELHEKNIQEVFVSRETEILLRHRKEQDEIILNQHHKKLRRYFIDQKIPIDQRKNAIIIEQNGEILAIAGIVTCDLSKSQKNDIMYNKLYIQNLDR</sequence>
<dbReference type="Pfam" id="PF01171">
    <property type="entry name" value="ATP_bind_3"/>
    <property type="match status" value="1"/>
</dbReference>
<accession>A0A2T0G632</accession>